<evidence type="ECO:0000259" key="1">
    <source>
        <dbReference type="PROSITE" id="PS51186"/>
    </source>
</evidence>
<keyword evidence="3" id="KW-1185">Reference proteome</keyword>
<evidence type="ECO:0000313" key="2">
    <source>
        <dbReference type="EMBL" id="EYE99431.1"/>
    </source>
</evidence>
<dbReference type="Proteomes" id="UP000019804">
    <property type="component" value="Unassembled WGS sequence"/>
</dbReference>
<dbReference type="InterPro" id="IPR015416">
    <property type="entry name" value="Znf_H2C2_histone_UAS-bd"/>
</dbReference>
<dbReference type="GO" id="GO:0016747">
    <property type="term" value="F:acyltransferase activity, transferring groups other than amino-acyl groups"/>
    <property type="evidence" value="ECO:0007669"/>
    <property type="project" value="InterPro"/>
</dbReference>
<dbReference type="PANTHER" id="PTHR43138">
    <property type="entry name" value="ACETYLTRANSFERASE, GNAT FAMILY"/>
    <property type="match status" value="1"/>
</dbReference>
<dbReference type="RefSeq" id="XP_040643119.1">
    <property type="nucleotide sequence ID" value="XM_040783518.1"/>
</dbReference>
<dbReference type="InterPro" id="IPR016181">
    <property type="entry name" value="Acyl_CoA_acyltransferase"/>
</dbReference>
<feature type="domain" description="N-acetyltransferase" evidence="1">
    <location>
        <begin position="117"/>
        <end position="222"/>
    </location>
</feature>
<dbReference type="SUPFAM" id="SSF55729">
    <property type="entry name" value="Acyl-CoA N-acyltransferases (Nat)"/>
    <property type="match status" value="1"/>
</dbReference>
<dbReference type="Pfam" id="PF00583">
    <property type="entry name" value="Acetyltransf_1"/>
    <property type="match status" value="1"/>
</dbReference>
<dbReference type="Pfam" id="PF09337">
    <property type="entry name" value="zf-H2C2"/>
    <property type="match status" value="1"/>
</dbReference>
<dbReference type="AlphaFoldDB" id="A0A017SRG7"/>
<organism evidence="2 3">
    <name type="scientific">Aspergillus ruber (strain CBS 135680)</name>
    <dbReference type="NCBI Taxonomy" id="1388766"/>
    <lineage>
        <taxon>Eukaryota</taxon>
        <taxon>Fungi</taxon>
        <taxon>Dikarya</taxon>
        <taxon>Ascomycota</taxon>
        <taxon>Pezizomycotina</taxon>
        <taxon>Eurotiomycetes</taxon>
        <taxon>Eurotiomycetidae</taxon>
        <taxon>Eurotiales</taxon>
        <taxon>Aspergillaceae</taxon>
        <taxon>Aspergillus</taxon>
        <taxon>Aspergillus subgen. Aspergillus</taxon>
    </lineage>
</organism>
<dbReference type="HOGENOM" id="CLU_013985_42_5_1"/>
<dbReference type="EMBL" id="KK088411">
    <property type="protein sequence ID" value="EYE99431.1"/>
    <property type="molecule type" value="Genomic_DNA"/>
</dbReference>
<dbReference type="PROSITE" id="PS51186">
    <property type="entry name" value="GNAT"/>
    <property type="match status" value="1"/>
</dbReference>
<protein>
    <submittedName>
        <fullName evidence="2">Histone acetyltransferase Spt10</fullName>
    </submittedName>
</protein>
<sequence>MPAVHGDLMAPVFPTEEYFPDTIFPRQMTLRDRITIATLVPFPSSDLVPRSLLGYLSDQLNKEIEKGDTYAMTDPIPFSLFGPYWFSNFGAIMLLGDIKSVEEVQALDQAGTNWSKTCLGSFNIRPNYPGRSNHVCNGMFIVTDAARNKGVGRLMGETYLEWAPRMGYTYAVFNLVYETNVASCRIWDALGFKRIGRVPGGGRLLSNPGQFVDAIIYGRDLNLEGDDSATQDRFEKIRYYLKHAKYPRGADRAEKSRLRSAATHYKLIGGDDGEPERLMLKGKEVVSDPQQQYDIAQNIHNEHHAGINKTTAAIAVKYHWVRIKETVSRVIRDCPECKETLKTTPLGLRDDDPPENEERITTFHQQEKNEPGLPSHEVLDAKLYMDESAAGSSTQTPGFQNTNPFAPTHTHPIQEPLNTITDYSTMPLDPQMIETHSHLSRFPQYDAMADPYSHGSHILQHTNFDDEVRHHAANEYQMMVDDTDPNGTGLQAETLGLVHPHANELQDAHEILNKYAYGGRPEDDLDFT</sequence>
<dbReference type="GeneID" id="63698642"/>
<dbReference type="InterPro" id="IPR000182">
    <property type="entry name" value="GNAT_dom"/>
</dbReference>
<dbReference type="OrthoDB" id="10264707at2759"/>
<keyword evidence="2" id="KW-0808">Transferase</keyword>
<gene>
    <name evidence="2" type="ORF">EURHEDRAFT_445221</name>
</gene>
<evidence type="ECO:0000313" key="3">
    <source>
        <dbReference type="Proteomes" id="UP000019804"/>
    </source>
</evidence>
<dbReference type="PANTHER" id="PTHR43138:SF2">
    <property type="entry name" value="PROTEIN SPT10"/>
    <property type="match status" value="1"/>
</dbReference>
<reference evidence="3" key="1">
    <citation type="journal article" date="2014" name="Nat. Commun.">
        <title>Genomic adaptations of the halophilic Dead Sea filamentous fungus Eurotium rubrum.</title>
        <authorList>
            <person name="Kis-Papo T."/>
            <person name="Weig A.R."/>
            <person name="Riley R."/>
            <person name="Persoh D."/>
            <person name="Salamov A."/>
            <person name="Sun H."/>
            <person name="Lipzen A."/>
            <person name="Wasser S.P."/>
            <person name="Rambold G."/>
            <person name="Grigoriev I.V."/>
            <person name="Nevo E."/>
        </authorList>
    </citation>
    <scope>NUCLEOTIDE SEQUENCE [LARGE SCALE GENOMIC DNA]</scope>
    <source>
        <strain evidence="3">CBS 135680</strain>
    </source>
</reference>
<name>A0A017SRG7_ASPRC</name>
<dbReference type="InterPro" id="IPR052742">
    <property type="entry name" value="Mito_N-acetyltransferase"/>
</dbReference>
<proteinExistence type="predicted"/>
<dbReference type="Gene3D" id="1.10.340.70">
    <property type="match status" value="1"/>
</dbReference>
<accession>A0A017SRG7</accession>
<dbReference type="GO" id="GO:0005634">
    <property type="term" value="C:nucleus"/>
    <property type="evidence" value="ECO:0007669"/>
    <property type="project" value="TreeGrafter"/>
</dbReference>
<dbReference type="STRING" id="1388766.A0A017SRG7"/>
<dbReference type="Gene3D" id="3.40.630.30">
    <property type="match status" value="1"/>
</dbReference>